<feature type="region of interest" description="Disordered" evidence="1">
    <location>
        <begin position="406"/>
        <end position="425"/>
    </location>
</feature>
<keyword evidence="5" id="KW-1185">Reference proteome</keyword>
<dbReference type="Gene3D" id="3.50.4.10">
    <property type="entry name" value="Hepatocyte Growth Factor"/>
    <property type="match status" value="1"/>
</dbReference>
<evidence type="ECO:0000256" key="2">
    <source>
        <dbReference type="SAM" id="Phobius"/>
    </source>
</evidence>
<dbReference type="EMBL" id="MU006569">
    <property type="protein sequence ID" value="KAF2748341.1"/>
    <property type="molecule type" value="Genomic_DNA"/>
</dbReference>
<gene>
    <name evidence="4" type="ORF">M011DRAFT_400416</name>
</gene>
<dbReference type="Proteomes" id="UP000799440">
    <property type="component" value="Unassembled WGS sequence"/>
</dbReference>
<proteinExistence type="predicted"/>
<dbReference type="OrthoDB" id="3943216at2759"/>
<evidence type="ECO:0000256" key="1">
    <source>
        <dbReference type="SAM" id="MobiDB-lite"/>
    </source>
</evidence>
<organism evidence="4 5">
    <name type="scientific">Sporormia fimetaria CBS 119925</name>
    <dbReference type="NCBI Taxonomy" id="1340428"/>
    <lineage>
        <taxon>Eukaryota</taxon>
        <taxon>Fungi</taxon>
        <taxon>Dikarya</taxon>
        <taxon>Ascomycota</taxon>
        <taxon>Pezizomycotina</taxon>
        <taxon>Dothideomycetes</taxon>
        <taxon>Pleosporomycetidae</taxon>
        <taxon>Pleosporales</taxon>
        <taxon>Sporormiaceae</taxon>
        <taxon>Sporormia</taxon>
    </lineage>
</organism>
<feature type="region of interest" description="Disordered" evidence="1">
    <location>
        <begin position="320"/>
        <end position="353"/>
    </location>
</feature>
<sequence>LSPRQATPPPCPSEGYTSKNGLQFETYCNEGFGLWYSELLGNRAPDAEVKDVEECMELCSRFGDEQGREACFGLVLSEGKNGWWDCYLKNSNTSLADRRPGFQYQVAFVVREDMAPVDSDCPAPDSSTQQIGDLSYTVHCGKTIPAEDVCWKGYASCGAPPYAGFYHAETLEECVQFCADEIPLCKAVVWDPTMKGGFANCWPKSDVPTTLDDSGSDMITHVATINMGTIDSSCPEESMYTAPGDQKFEIQCGKTNKGTSMSALHADSVTECMDGCAGEKKCTGVVFEPAMNRGYRNCHLHNSTNVVDDNSGAMYAALTEAGPPTNEEGSPTNDEGESNNTAEGDNASTTKPTTASQAWIAGAVVGPVFGVALVGFVVFWWRRRRNSEKAAYPHEMDSQEVYKYERPDVHEAAPPDPFELGTSKDASTYHVAEKYRAVSAERVHELPP</sequence>
<feature type="domain" description="Apple" evidence="3">
    <location>
        <begin position="234"/>
        <end position="319"/>
    </location>
</feature>
<evidence type="ECO:0000313" key="5">
    <source>
        <dbReference type="Proteomes" id="UP000799440"/>
    </source>
</evidence>
<name>A0A6A6VGM0_9PLEO</name>
<keyword evidence="2" id="KW-1133">Transmembrane helix</keyword>
<dbReference type="Pfam" id="PF00024">
    <property type="entry name" value="PAN_1"/>
    <property type="match status" value="1"/>
</dbReference>
<dbReference type="Pfam" id="PF14295">
    <property type="entry name" value="PAN_4"/>
    <property type="match status" value="1"/>
</dbReference>
<keyword evidence="2" id="KW-0812">Transmembrane</keyword>
<dbReference type="CDD" id="cd12087">
    <property type="entry name" value="TM_EGFR-like"/>
    <property type="match status" value="1"/>
</dbReference>
<protein>
    <recommendedName>
        <fullName evidence="3">Apple domain-containing protein</fullName>
    </recommendedName>
</protein>
<feature type="non-terminal residue" evidence="4">
    <location>
        <position position="1"/>
    </location>
</feature>
<dbReference type="PROSITE" id="PS50948">
    <property type="entry name" value="PAN"/>
    <property type="match status" value="1"/>
</dbReference>
<dbReference type="AlphaFoldDB" id="A0A6A6VGM0"/>
<evidence type="ECO:0000313" key="4">
    <source>
        <dbReference type="EMBL" id="KAF2748341.1"/>
    </source>
</evidence>
<feature type="transmembrane region" description="Helical" evidence="2">
    <location>
        <begin position="358"/>
        <end position="381"/>
    </location>
</feature>
<feature type="compositionally biased region" description="Polar residues" evidence="1">
    <location>
        <begin position="327"/>
        <end position="353"/>
    </location>
</feature>
<reference evidence="4" key="1">
    <citation type="journal article" date="2020" name="Stud. Mycol.">
        <title>101 Dothideomycetes genomes: a test case for predicting lifestyles and emergence of pathogens.</title>
        <authorList>
            <person name="Haridas S."/>
            <person name="Albert R."/>
            <person name="Binder M."/>
            <person name="Bloem J."/>
            <person name="Labutti K."/>
            <person name="Salamov A."/>
            <person name="Andreopoulos B."/>
            <person name="Baker S."/>
            <person name="Barry K."/>
            <person name="Bills G."/>
            <person name="Bluhm B."/>
            <person name="Cannon C."/>
            <person name="Castanera R."/>
            <person name="Culley D."/>
            <person name="Daum C."/>
            <person name="Ezra D."/>
            <person name="Gonzalez J."/>
            <person name="Henrissat B."/>
            <person name="Kuo A."/>
            <person name="Liang C."/>
            <person name="Lipzen A."/>
            <person name="Lutzoni F."/>
            <person name="Magnuson J."/>
            <person name="Mondo S."/>
            <person name="Nolan M."/>
            <person name="Ohm R."/>
            <person name="Pangilinan J."/>
            <person name="Park H.-J."/>
            <person name="Ramirez L."/>
            <person name="Alfaro M."/>
            <person name="Sun H."/>
            <person name="Tritt A."/>
            <person name="Yoshinaga Y."/>
            <person name="Zwiers L.-H."/>
            <person name="Turgeon B."/>
            <person name="Goodwin S."/>
            <person name="Spatafora J."/>
            <person name="Crous P."/>
            <person name="Grigoriev I."/>
        </authorList>
    </citation>
    <scope>NUCLEOTIDE SEQUENCE</scope>
    <source>
        <strain evidence="4">CBS 119925</strain>
    </source>
</reference>
<accession>A0A6A6VGM0</accession>
<evidence type="ECO:0000259" key="3">
    <source>
        <dbReference type="PROSITE" id="PS50948"/>
    </source>
</evidence>
<dbReference type="InterPro" id="IPR003609">
    <property type="entry name" value="Pan_app"/>
</dbReference>
<keyword evidence="2" id="KW-0472">Membrane</keyword>